<organism evidence="3 4">
    <name type="scientific">Hohenbuehelia grisea</name>
    <dbReference type="NCBI Taxonomy" id="104357"/>
    <lineage>
        <taxon>Eukaryota</taxon>
        <taxon>Fungi</taxon>
        <taxon>Dikarya</taxon>
        <taxon>Basidiomycota</taxon>
        <taxon>Agaricomycotina</taxon>
        <taxon>Agaricomycetes</taxon>
        <taxon>Agaricomycetidae</taxon>
        <taxon>Agaricales</taxon>
        <taxon>Pleurotineae</taxon>
        <taxon>Pleurotaceae</taxon>
        <taxon>Hohenbuehelia</taxon>
    </lineage>
</organism>
<dbReference type="CDD" id="cd20071">
    <property type="entry name" value="SET_SMYD"/>
    <property type="match status" value="1"/>
</dbReference>
<evidence type="ECO:0000259" key="2">
    <source>
        <dbReference type="PROSITE" id="PS50280"/>
    </source>
</evidence>
<dbReference type="Gene3D" id="2.170.270.10">
    <property type="entry name" value="SET domain"/>
    <property type="match status" value="1"/>
</dbReference>
<name>A0ABR3IXB3_9AGAR</name>
<feature type="region of interest" description="Disordered" evidence="1">
    <location>
        <begin position="63"/>
        <end position="134"/>
    </location>
</feature>
<dbReference type="InterPro" id="IPR053185">
    <property type="entry name" value="SET_domain_protein"/>
</dbReference>
<evidence type="ECO:0000313" key="4">
    <source>
        <dbReference type="Proteomes" id="UP001556367"/>
    </source>
</evidence>
<dbReference type="SUPFAM" id="SSF82199">
    <property type="entry name" value="SET domain"/>
    <property type="match status" value="1"/>
</dbReference>
<gene>
    <name evidence="3" type="ORF">HGRIS_010551</name>
</gene>
<dbReference type="PANTHER" id="PTHR47332:SF2">
    <property type="entry name" value="SET-6"/>
    <property type="match status" value="1"/>
</dbReference>
<proteinExistence type="predicted"/>
<evidence type="ECO:0000256" key="1">
    <source>
        <dbReference type="SAM" id="MobiDB-lite"/>
    </source>
</evidence>
<feature type="compositionally biased region" description="Low complexity" evidence="1">
    <location>
        <begin position="68"/>
        <end position="79"/>
    </location>
</feature>
<dbReference type="PROSITE" id="PS50280">
    <property type="entry name" value="SET"/>
    <property type="match status" value="1"/>
</dbReference>
<feature type="compositionally biased region" description="Acidic residues" evidence="1">
    <location>
        <begin position="92"/>
        <end position="116"/>
    </location>
</feature>
<sequence length="483" mass="53134">MDVFLEFSDQSKVIEGLKNPICPFTAYHCLPSTSRFGHTLPLSSSIQQPTSVKVVTTSMSDVDNTARVTSPSTPTSVPPEFSDDNGYSSPEIPEDWLEISDSEGELDLGSDSDSDSGDSTYSADNGTGSIPNKYLTLTIPPSDIEGARDPVECLLTESAKAQLLALPGFPRDPPTTGNSSRYRLKSSPSQHGLVTTKAMRAGDLVLSERPMVILPRSAKEASLATIIAQLSQKKQKDYRSLLYNEDSDSKASGVLRFVMATKGYPITLEKDDDSGGNYRAVFSHLSHAKHSCSPNTVWHWNSTTLSMQLYAVRNVAKDEEITLQRLLPVSIEDVRSMGIDRADIMRQCPACGFSFMSGARRTAIAELFEKHSRLSSVMKWSKDPKQSDDQLLKPILGCLNLIYTEGLESDATYAPMLMQAFFCFVALGNEAMAVRYGEQLGRTYMAEHDGDRSALEKYSDAGWIKKQSLWGARFKIAKSAPRK</sequence>
<comment type="caution">
    <text evidence="3">The sequence shown here is derived from an EMBL/GenBank/DDBJ whole genome shotgun (WGS) entry which is preliminary data.</text>
</comment>
<dbReference type="InterPro" id="IPR001214">
    <property type="entry name" value="SET_dom"/>
</dbReference>
<feature type="compositionally biased region" description="Polar residues" evidence="1">
    <location>
        <begin position="175"/>
        <end position="190"/>
    </location>
</feature>
<dbReference type="Pfam" id="PF00856">
    <property type="entry name" value="SET"/>
    <property type="match status" value="1"/>
</dbReference>
<feature type="region of interest" description="Disordered" evidence="1">
    <location>
        <begin position="166"/>
        <end position="190"/>
    </location>
</feature>
<accession>A0ABR3IXB3</accession>
<feature type="domain" description="SET" evidence="2">
    <location>
        <begin position="180"/>
        <end position="326"/>
    </location>
</feature>
<dbReference type="PANTHER" id="PTHR47332">
    <property type="entry name" value="SET DOMAIN-CONTAINING PROTEIN 5"/>
    <property type="match status" value="1"/>
</dbReference>
<protein>
    <recommendedName>
        <fullName evidence="2">SET domain-containing protein</fullName>
    </recommendedName>
</protein>
<dbReference type="Proteomes" id="UP001556367">
    <property type="component" value="Unassembled WGS sequence"/>
</dbReference>
<keyword evidence="4" id="KW-1185">Reference proteome</keyword>
<feature type="compositionally biased region" description="Polar residues" evidence="1">
    <location>
        <begin position="120"/>
        <end position="130"/>
    </location>
</feature>
<dbReference type="InterPro" id="IPR046341">
    <property type="entry name" value="SET_dom_sf"/>
</dbReference>
<reference evidence="4" key="1">
    <citation type="submission" date="2024-06" db="EMBL/GenBank/DDBJ databases">
        <title>Multi-omics analyses provide insights into the biosynthesis of the anticancer antibiotic pleurotin in Hohenbuehelia grisea.</title>
        <authorList>
            <person name="Weaver J.A."/>
            <person name="Alberti F."/>
        </authorList>
    </citation>
    <scope>NUCLEOTIDE SEQUENCE [LARGE SCALE GENOMIC DNA]</scope>
    <source>
        <strain evidence="4">T-177</strain>
    </source>
</reference>
<evidence type="ECO:0000313" key="3">
    <source>
        <dbReference type="EMBL" id="KAL0947918.1"/>
    </source>
</evidence>
<dbReference type="EMBL" id="JASNQZ010000014">
    <property type="protein sequence ID" value="KAL0947918.1"/>
    <property type="molecule type" value="Genomic_DNA"/>
</dbReference>